<proteinExistence type="predicted"/>
<evidence type="ECO:0000313" key="1">
    <source>
        <dbReference type="EMBL" id="KAK1840413.1"/>
    </source>
</evidence>
<keyword evidence="2" id="KW-1185">Reference proteome</keyword>
<protein>
    <submittedName>
        <fullName evidence="1">Uncharacterized protein</fullName>
    </submittedName>
</protein>
<reference evidence="1" key="1">
    <citation type="submission" date="2023-01" db="EMBL/GenBank/DDBJ databases">
        <title>Colletotrichum chrysophilum M932 genome sequence.</title>
        <authorList>
            <person name="Baroncelli R."/>
        </authorList>
    </citation>
    <scope>NUCLEOTIDE SEQUENCE</scope>
    <source>
        <strain evidence="1">M932</strain>
    </source>
</reference>
<gene>
    <name evidence="1" type="ORF">CCHR01_16955</name>
</gene>
<dbReference type="EMBL" id="JAQOWY010000564">
    <property type="protein sequence ID" value="KAK1840413.1"/>
    <property type="molecule type" value="Genomic_DNA"/>
</dbReference>
<evidence type="ECO:0000313" key="2">
    <source>
        <dbReference type="Proteomes" id="UP001243330"/>
    </source>
</evidence>
<sequence>MSFCPQPRPTVVQRARALSTVGGGHSDINNWSHAFSSVCAFSRSAPGGN</sequence>
<dbReference type="AlphaFoldDB" id="A0AAD9A2Z1"/>
<accession>A0AAD9A2Z1</accession>
<dbReference type="Proteomes" id="UP001243330">
    <property type="component" value="Unassembled WGS sequence"/>
</dbReference>
<name>A0AAD9A2Z1_9PEZI</name>
<comment type="caution">
    <text evidence="1">The sequence shown here is derived from an EMBL/GenBank/DDBJ whole genome shotgun (WGS) entry which is preliminary data.</text>
</comment>
<organism evidence="1 2">
    <name type="scientific">Colletotrichum chrysophilum</name>
    <dbReference type="NCBI Taxonomy" id="1836956"/>
    <lineage>
        <taxon>Eukaryota</taxon>
        <taxon>Fungi</taxon>
        <taxon>Dikarya</taxon>
        <taxon>Ascomycota</taxon>
        <taxon>Pezizomycotina</taxon>
        <taxon>Sordariomycetes</taxon>
        <taxon>Hypocreomycetidae</taxon>
        <taxon>Glomerellales</taxon>
        <taxon>Glomerellaceae</taxon>
        <taxon>Colletotrichum</taxon>
        <taxon>Colletotrichum gloeosporioides species complex</taxon>
    </lineage>
</organism>